<evidence type="ECO:0000256" key="1">
    <source>
        <dbReference type="ARBA" id="ARBA00022723"/>
    </source>
</evidence>
<dbReference type="EMBL" id="JANGEW010000001">
    <property type="protein sequence ID" value="MCQ5341529.1"/>
    <property type="molecule type" value="Genomic_DNA"/>
</dbReference>
<reference evidence="4 5" key="1">
    <citation type="submission" date="2022-06" db="EMBL/GenBank/DDBJ databases">
        <title>Isolation of gut microbiota from human fecal samples.</title>
        <authorList>
            <person name="Pamer E.G."/>
            <person name="Barat B."/>
            <person name="Waligurski E."/>
            <person name="Medina S."/>
            <person name="Paddock L."/>
            <person name="Mostad J."/>
        </authorList>
    </citation>
    <scope>NUCLEOTIDE SEQUENCE [LARGE SCALE GENOMIC DNA]</scope>
    <source>
        <strain evidence="4 5">DFI.1.1</strain>
    </source>
</reference>
<dbReference type="PANTHER" id="PTHR22789:SF0">
    <property type="entry name" value="3-OXO-TETRONATE 4-PHOSPHATE DECARBOXYLASE-RELATED"/>
    <property type="match status" value="1"/>
</dbReference>
<dbReference type="InterPro" id="IPR036409">
    <property type="entry name" value="Aldolase_II/adducin_N_sf"/>
</dbReference>
<dbReference type="SMART" id="SM01007">
    <property type="entry name" value="Aldolase_II"/>
    <property type="match status" value="1"/>
</dbReference>
<keyword evidence="1" id="KW-0479">Metal-binding</keyword>
<dbReference type="InterPro" id="IPR001303">
    <property type="entry name" value="Aldolase_II/adducin_N"/>
</dbReference>
<feature type="domain" description="Class II aldolase/adducin N-terminal" evidence="3">
    <location>
        <begin position="5"/>
        <end position="181"/>
    </location>
</feature>
<dbReference type="Pfam" id="PF00596">
    <property type="entry name" value="Aldolase_II"/>
    <property type="match status" value="1"/>
</dbReference>
<evidence type="ECO:0000256" key="2">
    <source>
        <dbReference type="ARBA" id="ARBA00023239"/>
    </source>
</evidence>
<organism evidence="4 5">
    <name type="scientific">Megasphaera massiliensis</name>
    <dbReference type="NCBI Taxonomy" id="1232428"/>
    <lineage>
        <taxon>Bacteria</taxon>
        <taxon>Bacillati</taxon>
        <taxon>Bacillota</taxon>
        <taxon>Negativicutes</taxon>
        <taxon>Veillonellales</taxon>
        <taxon>Veillonellaceae</taxon>
        <taxon>Megasphaera</taxon>
    </lineage>
</organism>
<dbReference type="PANTHER" id="PTHR22789">
    <property type="entry name" value="FUCULOSE PHOSPHATE ALDOLASE"/>
    <property type="match status" value="1"/>
</dbReference>
<evidence type="ECO:0000313" key="4">
    <source>
        <dbReference type="EMBL" id="MCQ5341529.1"/>
    </source>
</evidence>
<gene>
    <name evidence="4" type="ORF">NE675_00560</name>
</gene>
<sequence>MDTKKTLCAIGKAMKKGGLVAACDGNISYRRDDGLIVITPSGLPKGELHPKDLLLVNLDGIVVEGTGKPSSETALHLTIYRKRQDVHAIIHAHPVTATALTVAGISFAADIVTEGAMVLGDVPTVPYAPPGSLELAEGCGAAAETASVFLMERHGAVTVGADLTEAFYRLDTLEAVAKMYRDSLIFSLASGDKGHTTTKAKPLSWYLKQK</sequence>
<keyword evidence="5" id="KW-1185">Reference proteome</keyword>
<accession>A0ABT1SNV7</accession>
<proteinExistence type="predicted"/>
<dbReference type="RefSeq" id="WP_072272077.1">
    <property type="nucleotide sequence ID" value="NZ_JAJCIO010000001.1"/>
</dbReference>
<dbReference type="InterPro" id="IPR050197">
    <property type="entry name" value="Aldolase_class_II_sugar_metab"/>
</dbReference>
<dbReference type="SUPFAM" id="SSF53639">
    <property type="entry name" value="AraD/HMP-PK domain-like"/>
    <property type="match status" value="1"/>
</dbReference>
<evidence type="ECO:0000259" key="3">
    <source>
        <dbReference type="SMART" id="SM01007"/>
    </source>
</evidence>
<protein>
    <submittedName>
        <fullName evidence="4">Class II aldolase/adducin family protein</fullName>
    </submittedName>
</protein>
<dbReference type="Proteomes" id="UP001206692">
    <property type="component" value="Unassembled WGS sequence"/>
</dbReference>
<comment type="caution">
    <text evidence="4">The sequence shown here is derived from an EMBL/GenBank/DDBJ whole genome shotgun (WGS) entry which is preliminary data.</text>
</comment>
<name>A0ABT1SNV7_9FIRM</name>
<dbReference type="Gene3D" id="3.40.225.10">
    <property type="entry name" value="Class II aldolase/adducin N-terminal domain"/>
    <property type="match status" value="1"/>
</dbReference>
<keyword evidence="2" id="KW-0456">Lyase</keyword>
<evidence type="ECO:0000313" key="5">
    <source>
        <dbReference type="Proteomes" id="UP001206692"/>
    </source>
</evidence>